<feature type="domain" description="Yip1" evidence="6">
    <location>
        <begin position="40"/>
        <end position="204"/>
    </location>
</feature>
<protein>
    <submittedName>
        <fullName evidence="7">Inner membrane protein YohC</fullName>
    </submittedName>
</protein>
<keyword evidence="8" id="KW-1185">Reference proteome</keyword>
<dbReference type="RefSeq" id="WP_158765269.1">
    <property type="nucleotide sequence ID" value="NZ_CP047045.1"/>
</dbReference>
<dbReference type="Proteomes" id="UP000431269">
    <property type="component" value="Chromosome"/>
</dbReference>
<evidence type="ECO:0000256" key="3">
    <source>
        <dbReference type="ARBA" id="ARBA00022989"/>
    </source>
</evidence>
<gene>
    <name evidence="7" type="primary">yohC_1</name>
    <name evidence="7" type="ORF">DSM104635_01138</name>
</gene>
<dbReference type="EMBL" id="CP047045">
    <property type="protein sequence ID" value="QGZ94320.1"/>
    <property type="molecule type" value="Genomic_DNA"/>
</dbReference>
<dbReference type="GO" id="GO:0016020">
    <property type="term" value="C:membrane"/>
    <property type="evidence" value="ECO:0007669"/>
    <property type="project" value="UniProtKB-SubCell"/>
</dbReference>
<proteinExistence type="predicted"/>
<evidence type="ECO:0000256" key="2">
    <source>
        <dbReference type="ARBA" id="ARBA00022692"/>
    </source>
</evidence>
<keyword evidence="3 5" id="KW-1133">Transmembrane helix</keyword>
<feature type="transmembrane region" description="Helical" evidence="5">
    <location>
        <begin position="157"/>
        <end position="176"/>
    </location>
</feature>
<evidence type="ECO:0000256" key="5">
    <source>
        <dbReference type="SAM" id="Phobius"/>
    </source>
</evidence>
<organism evidence="7 8">
    <name type="scientific">Terricaulis silvestris</name>
    <dbReference type="NCBI Taxonomy" id="2686094"/>
    <lineage>
        <taxon>Bacteria</taxon>
        <taxon>Pseudomonadati</taxon>
        <taxon>Pseudomonadota</taxon>
        <taxon>Alphaproteobacteria</taxon>
        <taxon>Caulobacterales</taxon>
        <taxon>Caulobacteraceae</taxon>
        <taxon>Terricaulis</taxon>
    </lineage>
</organism>
<accession>A0A6I6MHH5</accession>
<comment type="subcellular location">
    <subcellularLocation>
        <location evidence="1">Membrane</location>
        <topology evidence="1">Multi-pass membrane protein</topology>
    </subcellularLocation>
</comment>
<reference evidence="8" key="1">
    <citation type="submission" date="2019-12" db="EMBL/GenBank/DDBJ databases">
        <title>Complete genome of Terracaulis silvestris 0127_4.</title>
        <authorList>
            <person name="Vieira S."/>
            <person name="Riedel T."/>
            <person name="Sproer C."/>
            <person name="Pascual J."/>
            <person name="Boedeker C."/>
            <person name="Overmann J."/>
        </authorList>
    </citation>
    <scope>NUCLEOTIDE SEQUENCE [LARGE SCALE GENOMIC DNA]</scope>
    <source>
        <strain evidence="8">0127_4</strain>
    </source>
</reference>
<evidence type="ECO:0000259" key="6">
    <source>
        <dbReference type="Pfam" id="PF04893"/>
    </source>
</evidence>
<evidence type="ECO:0000313" key="8">
    <source>
        <dbReference type="Proteomes" id="UP000431269"/>
    </source>
</evidence>
<dbReference type="Pfam" id="PF04893">
    <property type="entry name" value="Yip1"/>
    <property type="match status" value="1"/>
</dbReference>
<evidence type="ECO:0000256" key="1">
    <source>
        <dbReference type="ARBA" id="ARBA00004141"/>
    </source>
</evidence>
<dbReference type="AlphaFoldDB" id="A0A6I6MHH5"/>
<keyword evidence="2 5" id="KW-0812">Transmembrane</keyword>
<dbReference type="InterPro" id="IPR006977">
    <property type="entry name" value="Yip1_dom"/>
</dbReference>
<evidence type="ECO:0000313" key="7">
    <source>
        <dbReference type="EMBL" id="QGZ94320.1"/>
    </source>
</evidence>
<keyword evidence="4 5" id="KW-0472">Membrane</keyword>
<dbReference type="KEGG" id="tsv:DSM104635_01138"/>
<sequence>MSADNENEPAANRRFSVEDAKARAQQAMRRSEFILSRAYGLLRDPKKEWEQIRAEETTVPSILLGYVAPLAAIPPVCDLIGSSLFNRMLQVEPGEALIRAVITWIISIGLVFFLGVLINAVADNFDADKDDLGSQKIAAYSLTPAFLSGVFSLWPPLWWLSLFALAAMVFLMFRGLPILMKAPPEQSMGYAATVTIATMVGFIVLFSLASCVTG</sequence>
<name>A0A6I6MHH5_9CAUL</name>
<evidence type="ECO:0000256" key="4">
    <source>
        <dbReference type="ARBA" id="ARBA00023136"/>
    </source>
</evidence>
<feature type="transmembrane region" description="Helical" evidence="5">
    <location>
        <begin position="97"/>
        <end position="122"/>
    </location>
</feature>
<feature type="transmembrane region" description="Helical" evidence="5">
    <location>
        <begin position="188"/>
        <end position="209"/>
    </location>
</feature>